<keyword evidence="4" id="KW-1185">Reference proteome</keyword>
<feature type="domain" description="Ice-binding protein C-terminal" evidence="2">
    <location>
        <begin position="178"/>
        <end position="199"/>
    </location>
</feature>
<protein>
    <submittedName>
        <fullName evidence="3">PEP-CTERM sorting domain-containing protein</fullName>
    </submittedName>
</protein>
<gene>
    <name evidence="3" type="ORF">NYP16_04045</name>
</gene>
<reference evidence="3" key="1">
    <citation type="submission" date="2022-08" db="EMBL/GenBank/DDBJ databases">
        <authorList>
            <person name="Vandamme P."/>
            <person name="Hettiarachchi A."/>
            <person name="Peeters C."/>
            <person name="Cnockaert M."/>
            <person name="Carlier A."/>
        </authorList>
    </citation>
    <scope>NUCLEOTIDE SEQUENCE</scope>
    <source>
        <strain evidence="3">LMG 31809</strain>
    </source>
</reference>
<dbReference type="InterPro" id="IPR017756">
    <property type="entry name" value="TM_Gly-Cys-Arg_CS"/>
</dbReference>
<dbReference type="Pfam" id="PF07589">
    <property type="entry name" value="PEP-CTERM"/>
    <property type="match status" value="1"/>
</dbReference>
<dbReference type="RefSeq" id="WP_274942820.1">
    <property type="nucleotide sequence ID" value="NZ_JANWOI010000001.1"/>
</dbReference>
<accession>A0A9X3Z6H3</accession>
<dbReference type="NCBIfam" id="TIGR02595">
    <property type="entry name" value="PEP_CTERM"/>
    <property type="match status" value="1"/>
</dbReference>
<dbReference type="EMBL" id="JANWOI010000001">
    <property type="protein sequence ID" value="MDA5193126.1"/>
    <property type="molecule type" value="Genomic_DNA"/>
</dbReference>
<dbReference type="AlphaFoldDB" id="A0A9X3Z6H3"/>
<reference evidence="3" key="2">
    <citation type="journal article" date="2023" name="Syst. Appl. Microbiol.">
        <title>Govania unica gen. nov., sp. nov., a rare biosphere bacterium that represents a novel family in the class Alphaproteobacteria.</title>
        <authorList>
            <person name="Vandamme P."/>
            <person name="Peeters C."/>
            <person name="Hettiarachchi A."/>
            <person name="Cnockaert M."/>
            <person name="Carlier A."/>
        </authorList>
    </citation>
    <scope>NUCLEOTIDE SEQUENCE</scope>
    <source>
        <strain evidence="3">LMG 31809</strain>
    </source>
</reference>
<evidence type="ECO:0000256" key="1">
    <source>
        <dbReference type="SAM" id="SignalP"/>
    </source>
</evidence>
<evidence type="ECO:0000259" key="2">
    <source>
        <dbReference type="Pfam" id="PF07589"/>
    </source>
</evidence>
<dbReference type="NCBIfam" id="TIGR03382">
    <property type="entry name" value="GC_trans_RRR"/>
    <property type="match status" value="1"/>
</dbReference>
<evidence type="ECO:0000313" key="3">
    <source>
        <dbReference type="EMBL" id="MDA5193126.1"/>
    </source>
</evidence>
<comment type="caution">
    <text evidence="3">The sequence shown here is derived from an EMBL/GenBank/DDBJ whole genome shotgun (WGS) entry which is preliminary data.</text>
</comment>
<feature type="signal peptide" evidence="1">
    <location>
        <begin position="1"/>
        <end position="23"/>
    </location>
</feature>
<name>A0A9X3Z6H3_9PROT</name>
<sequence length="202" mass="20871">MKIFRGLIVAGVMAMGFAGVAEAVPVQYVDTYTPTAGVTLSGNGGSYSYQHDITYPTAATNNLVATIGGVVTAGAGYDALTDILSSAVLTLYFTGTGSYTNGKFDLFLDGTKEGGFNFAQSIVINDSQFDIGLITNDGLLSVQIMRTNGSGTATFLKSVLNVSGERNANNGPDPQEEVPAPASLMLLGLGLVALGARRRKAA</sequence>
<proteinExistence type="predicted"/>
<keyword evidence="1" id="KW-0732">Signal</keyword>
<evidence type="ECO:0000313" key="4">
    <source>
        <dbReference type="Proteomes" id="UP001141619"/>
    </source>
</evidence>
<dbReference type="Proteomes" id="UP001141619">
    <property type="component" value="Unassembled WGS sequence"/>
</dbReference>
<feature type="chain" id="PRO_5040850556" evidence="1">
    <location>
        <begin position="24"/>
        <end position="202"/>
    </location>
</feature>
<organism evidence="3 4">
    <name type="scientific">Govanella unica</name>
    <dbReference type="NCBI Taxonomy" id="2975056"/>
    <lineage>
        <taxon>Bacteria</taxon>
        <taxon>Pseudomonadati</taxon>
        <taxon>Pseudomonadota</taxon>
        <taxon>Alphaproteobacteria</taxon>
        <taxon>Emcibacterales</taxon>
        <taxon>Govanellaceae</taxon>
        <taxon>Govanella</taxon>
    </lineage>
</organism>
<dbReference type="InterPro" id="IPR013424">
    <property type="entry name" value="Ice-binding_C"/>
</dbReference>